<evidence type="ECO:0000256" key="6">
    <source>
        <dbReference type="ARBA" id="ARBA00038076"/>
    </source>
</evidence>
<proteinExistence type="inferred from homology"/>
<feature type="transmembrane region" description="Helical" evidence="7">
    <location>
        <begin position="313"/>
        <end position="332"/>
    </location>
</feature>
<dbReference type="KEGG" id="pdu:PDUR_15105"/>
<evidence type="ECO:0000259" key="8">
    <source>
        <dbReference type="Pfam" id="PF02687"/>
    </source>
</evidence>
<name>A0A089HMA3_PAEDU</name>
<feature type="transmembrane region" description="Helical" evidence="7">
    <location>
        <begin position="368"/>
        <end position="388"/>
    </location>
</feature>
<dbReference type="PANTHER" id="PTHR30572:SF4">
    <property type="entry name" value="ABC TRANSPORTER PERMEASE YTRF"/>
    <property type="match status" value="1"/>
</dbReference>
<evidence type="ECO:0000256" key="2">
    <source>
        <dbReference type="ARBA" id="ARBA00022475"/>
    </source>
</evidence>
<dbReference type="GO" id="GO:0005886">
    <property type="term" value="C:plasma membrane"/>
    <property type="evidence" value="ECO:0007669"/>
    <property type="project" value="UniProtKB-SubCell"/>
</dbReference>
<dbReference type="Pfam" id="PF12704">
    <property type="entry name" value="MacB_PCD"/>
    <property type="match status" value="2"/>
</dbReference>
<feature type="domain" description="MacB-like periplasmic core" evidence="9">
    <location>
        <begin position="443"/>
        <end position="655"/>
    </location>
</feature>
<feature type="transmembrane region" description="Helical" evidence="7">
    <location>
        <begin position="443"/>
        <end position="463"/>
    </location>
</feature>
<dbReference type="InterPro" id="IPR050250">
    <property type="entry name" value="Macrolide_Exporter_MacB"/>
</dbReference>
<evidence type="ECO:0000256" key="5">
    <source>
        <dbReference type="ARBA" id="ARBA00023136"/>
    </source>
</evidence>
<feature type="domain" description="MacB-like periplasmic core" evidence="9">
    <location>
        <begin position="25"/>
        <end position="229"/>
    </location>
</feature>
<dbReference type="InterPro" id="IPR025857">
    <property type="entry name" value="MacB_PCD"/>
</dbReference>
<dbReference type="InterPro" id="IPR003838">
    <property type="entry name" value="ABC3_permease_C"/>
</dbReference>
<reference evidence="10 11" key="1">
    <citation type="submission" date="2014-08" db="EMBL/GenBank/DDBJ databases">
        <title>Comparative genomics of the Paenibacillus odorifer group.</title>
        <authorList>
            <person name="den Bakker H.C."/>
            <person name="Tsai Y.-C."/>
            <person name="Martin N."/>
            <person name="Korlach J."/>
            <person name="Wiedmann M."/>
        </authorList>
    </citation>
    <scope>NUCLEOTIDE SEQUENCE [LARGE SCALE GENOMIC DNA]</scope>
    <source>
        <strain evidence="10 11">DSM 1735</strain>
    </source>
</reference>
<keyword evidence="2" id="KW-1003">Cell membrane</keyword>
<protein>
    <recommendedName>
        <fullName evidence="12">ABC transporter permease</fullName>
    </recommendedName>
</protein>
<evidence type="ECO:0000256" key="7">
    <source>
        <dbReference type="SAM" id="Phobius"/>
    </source>
</evidence>
<feature type="transmembrane region" description="Helical" evidence="7">
    <location>
        <begin position="773"/>
        <end position="795"/>
    </location>
</feature>
<dbReference type="GO" id="GO:0022857">
    <property type="term" value="F:transmembrane transporter activity"/>
    <property type="evidence" value="ECO:0007669"/>
    <property type="project" value="TreeGrafter"/>
</dbReference>
<feature type="transmembrane region" description="Helical" evidence="7">
    <location>
        <begin position="739"/>
        <end position="761"/>
    </location>
</feature>
<dbReference type="OrthoDB" id="9793166at2"/>
<dbReference type="PANTHER" id="PTHR30572">
    <property type="entry name" value="MEMBRANE COMPONENT OF TRANSPORTER-RELATED"/>
    <property type="match status" value="1"/>
</dbReference>
<keyword evidence="11" id="KW-1185">Reference proteome</keyword>
<evidence type="ECO:0000313" key="11">
    <source>
        <dbReference type="Proteomes" id="UP000029409"/>
    </source>
</evidence>
<dbReference type="Proteomes" id="UP000029409">
    <property type="component" value="Chromosome"/>
</dbReference>
<dbReference type="AlphaFoldDB" id="A0A089HMA3"/>
<sequence>MNSYLQFVTKSLSRQKMMAILAGISIILATTLLTALGLSYSLMKDAMIHQAEEVGGHHHAVIYNLDRSTAEQIRHEPLVNDAGLSLTLGAFTLPGGGINVTIEGFDSEVRSMQNVQLLEGKFPTKENEIALEQAVLKQMGITGEIGQKITLDISSINGSAGHELRQTLTFKLSGILKNSIGTNATNIGLGLASPDAAVKLLPVDYQKYSIFIRVADGHNPEQVISDIARKYEISKNQILYNDMLMAAQGYKGSSIRDSSLGWVLTGGLVLLAACLVIYNVFHISMLRRIPQFGMLRAIGAEPRQIRSLVLGEAFLLCIIAIPLGMLAGAGFAEWLSQMIAGLFNPDMLGVSSTKEAQEVIRSYHSLSYWPFVLAGCVSLAATLLSVLVPSRKASRVSPTVAITGRAAVSIPVRRKRTAHNVARIRHFVSYMARLNLKRNPGRTFTTMLSLFMGIVVFVSIHSFSMSLSGTAKADQLLEGDYDLFVNQNNKQAGFSEQNVTSIESLSGIREVRTAQYQHAEKDDVQIKGAPVLSTNEVFGYNPSMLSKLKEFMLQGSIDEAALKQGTGVIAINPMSVEGVQLPHLKVGDKITVHGKEMTVVGVAGGHAYQRTYDRLGYDVIMPSAVYQELYGRSDVQAVQLFVDPQADRHSIETALGAIKDKVPSSTLVSHEEAQAQVANTKRQMNILAWEFIGFVGLIGALNIFNTNYTNIHTRTVEFGTMQAIGMEKRQLFSMIIWEGLLYGLVAALIGVVAGSGISYFLHSINGDLASWRFPFVEIVWSFIGAIVICLVSTSLPLRKVNRMSSIDNLRAID</sequence>
<evidence type="ECO:0000313" key="10">
    <source>
        <dbReference type="EMBL" id="AIQ13096.1"/>
    </source>
</evidence>
<dbReference type="RefSeq" id="WP_042206900.1">
    <property type="nucleotide sequence ID" value="NZ_CP009288.1"/>
</dbReference>
<dbReference type="STRING" id="44251.PDUR_15105"/>
<keyword evidence="5 7" id="KW-0472">Membrane</keyword>
<dbReference type="eggNOG" id="COG0577">
    <property type="taxonomic scope" value="Bacteria"/>
</dbReference>
<evidence type="ECO:0008006" key="12">
    <source>
        <dbReference type="Google" id="ProtNLM"/>
    </source>
</evidence>
<comment type="similarity">
    <text evidence="6">Belongs to the ABC-4 integral membrane protein family.</text>
</comment>
<feature type="domain" description="ABC3 transporter permease C-terminal" evidence="8">
    <location>
        <begin position="266"/>
        <end position="398"/>
    </location>
</feature>
<dbReference type="Pfam" id="PF02687">
    <property type="entry name" value="FtsX"/>
    <property type="match status" value="2"/>
</dbReference>
<feature type="domain" description="ABC3 transporter permease C-terminal" evidence="8">
    <location>
        <begin position="691"/>
        <end position="804"/>
    </location>
</feature>
<evidence type="ECO:0000259" key="9">
    <source>
        <dbReference type="Pfam" id="PF12704"/>
    </source>
</evidence>
<keyword evidence="4 7" id="KW-1133">Transmembrane helix</keyword>
<feature type="transmembrane region" description="Helical" evidence="7">
    <location>
        <begin position="20"/>
        <end position="43"/>
    </location>
</feature>
<evidence type="ECO:0000256" key="3">
    <source>
        <dbReference type="ARBA" id="ARBA00022692"/>
    </source>
</evidence>
<evidence type="ECO:0000256" key="4">
    <source>
        <dbReference type="ARBA" id="ARBA00022989"/>
    </source>
</evidence>
<keyword evidence="3 7" id="KW-0812">Transmembrane</keyword>
<feature type="transmembrane region" description="Helical" evidence="7">
    <location>
        <begin position="260"/>
        <end position="281"/>
    </location>
</feature>
<comment type="subcellular location">
    <subcellularLocation>
        <location evidence="1">Cell membrane</location>
        <topology evidence="1">Multi-pass membrane protein</topology>
    </subcellularLocation>
</comment>
<organism evidence="10 11">
    <name type="scientific">Paenibacillus durus</name>
    <name type="common">Paenibacillus azotofixans</name>
    <dbReference type="NCBI Taxonomy" id="44251"/>
    <lineage>
        <taxon>Bacteria</taxon>
        <taxon>Bacillati</taxon>
        <taxon>Bacillota</taxon>
        <taxon>Bacilli</taxon>
        <taxon>Bacillales</taxon>
        <taxon>Paenibacillaceae</taxon>
        <taxon>Paenibacillus</taxon>
    </lineage>
</organism>
<gene>
    <name evidence="10" type="ORF">PDUR_15105</name>
</gene>
<dbReference type="eggNOG" id="COG4591">
    <property type="taxonomic scope" value="Bacteria"/>
</dbReference>
<feature type="transmembrane region" description="Helical" evidence="7">
    <location>
        <begin position="686"/>
        <end position="704"/>
    </location>
</feature>
<accession>A0A089HMA3</accession>
<dbReference type="EMBL" id="CP009288">
    <property type="protein sequence ID" value="AIQ13096.1"/>
    <property type="molecule type" value="Genomic_DNA"/>
</dbReference>
<evidence type="ECO:0000256" key="1">
    <source>
        <dbReference type="ARBA" id="ARBA00004651"/>
    </source>
</evidence>